<sequence>MGNEQTIHLRTLIDEHICTCVDENQIPNRKWLTMNYIEQIRSNPTWPVSSMQELVRKEKKVEISFKMLYRVKQMALSTVTATEKKQYASLCEYCEELRRSNPGTTTKVKCHLTSNGEPQFRRIYICLGPLKKGFLEGCRRLIGLDGCWLKIACGSLLLTVVGINANNQIYPFAYVIVEKENTKS</sequence>
<reference evidence="1 2" key="1">
    <citation type="submission" date="2024-01" db="EMBL/GenBank/DDBJ databases">
        <title>The complete chloroplast genome sequence of Lithospermum erythrorhizon: insights into the phylogenetic relationship among Boraginaceae species and the maternal lineages of purple gromwells.</title>
        <authorList>
            <person name="Okada T."/>
            <person name="Watanabe K."/>
        </authorList>
    </citation>
    <scope>NUCLEOTIDE SEQUENCE [LARGE SCALE GENOMIC DNA]</scope>
</reference>
<dbReference type="Proteomes" id="UP001454036">
    <property type="component" value="Unassembled WGS sequence"/>
</dbReference>
<evidence type="ECO:0000313" key="2">
    <source>
        <dbReference type="Proteomes" id="UP001454036"/>
    </source>
</evidence>
<protein>
    <submittedName>
        <fullName evidence="1">Uncharacterized protein</fullName>
    </submittedName>
</protein>
<accession>A0AAV3RL23</accession>
<name>A0AAV3RL23_LITER</name>
<keyword evidence="2" id="KW-1185">Reference proteome</keyword>
<comment type="caution">
    <text evidence="1">The sequence shown here is derived from an EMBL/GenBank/DDBJ whole genome shotgun (WGS) entry which is preliminary data.</text>
</comment>
<organism evidence="1 2">
    <name type="scientific">Lithospermum erythrorhizon</name>
    <name type="common">Purple gromwell</name>
    <name type="synonym">Lithospermum officinale var. erythrorhizon</name>
    <dbReference type="NCBI Taxonomy" id="34254"/>
    <lineage>
        <taxon>Eukaryota</taxon>
        <taxon>Viridiplantae</taxon>
        <taxon>Streptophyta</taxon>
        <taxon>Embryophyta</taxon>
        <taxon>Tracheophyta</taxon>
        <taxon>Spermatophyta</taxon>
        <taxon>Magnoliopsida</taxon>
        <taxon>eudicotyledons</taxon>
        <taxon>Gunneridae</taxon>
        <taxon>Pentapetalae</taxon>
        <taxon>asterids</taxon>
        <taxon>lamiids</taxon>
        <taxon>Boraginales</taxon>
        <taxon>Boraginaceae</taxon>
        <taxon>Boraginoideae</taxon>
        <taxon>Lithospermeae</taxon>
        <taxon>Lithospermum</taxon>
    </lineage>
</organism>
<evidence type="ECO:0000313" key="1">
    <source>
        <dbReference type="EMBL" id="GAA0176490.1"/>
    </source>
</evidence>
<dbReference type="EMBL" id="BAABME010010161">
    <property type="protein sequence ID" value="GAA0176490.1"/>
    <property type="molecule type" value="Genomic_DNA"/>
</dbReference>
<dbReference type="PANTHER" id="PTHR31973">
    <property type="entry name" value="POLYPROTEIN, PUTATIVE-RELATED"/>
    <property type="match status" value="1"/>
</dbReference>
<dbReference type="PANTHER" id="PTHR31973:SF187">
    <property type="entry name" value="MUTATOR TRANSPOSASE MUDRA PROTEIN"/>
    <property type="match status" value="1"/>
</dbReference>
<proteinExistence type="predicted"/>
<gene>
    <name evidence="1" type="ORF">LIER_29471</name>
</gene>
<dbReference type="AlphaFoldDB" id="A0AAV3RL23"/>